<feature type="coiled-coil region" evidence="6">
    <location>
        <begin position="171"/>
        <end position="212"/>
    </location>
</feature>
<evidence type="ECO:0000256" key="1">
    <source>
        <dbReference type="ARBA" id="ARBA00004651"/>
    </source>
</evidence>
<evidence type="ECO:0000259" key="8">
    <source>
        <dbReference type="Pfam" id="PF02706"/>
    </source>
</evidence>
<evidence type="ECO:0000313" key="10">
    <source>
        <dbReference type="EMBL" id="HGK23937.1"/>
    </source>
</evidence>
<accession>A0A7V3ZJ38</accession>
<organism evidence="10">
    <name type="scientific">Dictyoglomus thermophilum</name>
    <dbReference type="NCBI Taxonomy" id="14"/>
    <lineage>
        <taxon>Bacteria</taxon>
        <taxon>Pseudomonadati</taxon>
        <taxon>Dictyoglomota</taxon>
        <taxon>Dictyoglomia</taxon>
        <taxon>Dictyoglomales</taxon>
        <taxon>Dictyoglomaceae</taxon>
        <taxon>Dictyoglomus</taxon>
    </lineage>
</organism>
<dbReference type="InterPro" id="IPR003856">
    <property type="entry name" value="LPS_length_determ_N"/>
</dbReference>
<reference evidence="10" key="1">
    <citation type="journal article" date="2020" name="mSystems">
        <title>Genome- and Community-Level Interaction Insights into Carbon Utilization and Element Cycling Functions of Hydrothermarchaeota in Hydrothermal Sediment.</title>
        <authorList>
            <person name="Zhou Z."/>
            <person name="Liu Y."/>
            <person name="Xu W."/>
            <person name="Pan J."/>
            <person name="Luo Z.H."/>
            <person name="Li M."/>
        </authorList>
    </citation>
    <scope>NUCLEOTIDE SEQUENCE [LARGE SCALE GENOMIC DNA]</scope>
    <source>
        <strain evidence="10">SpSt-70</strain>
    </source>
</reference>
<keyword evidence="3 7" id="KW-0812">Transmembrane</keyword>
<feature type="domain" description="Polysaccharide chain length determinant N-terminal" evidence="8">
    <location>
        <begin position="9"/>
        <end position="106"/>
    </location>
</feature>
<dbReference type="Pfam" id="PF13807">
    <property type="entry name" value="GNVR"/>
    <property type="match status" value="1"/>
</dbReference>
<protein>
    <submittedName>
        <fullName evidence="10">Lipopolysaccharide biosynthesis protein</fullName>
    </submittedName>
</protein>
<evidence type="ECO:0000256" key="7">
    <source>
        <dbReference type="SAM" id="Phobius"/>
    </source>
</evidence>
<proteinExistence type="predicted"/>
<dbReference type="AlphaFoldDB" id="A0A7V3ZJ38"/>
<dbReference type="GO" id="GO:0004713">
    <property type="term" value="F:protein tyrosine kinase activity"/>
    <property type="evidence" value="ECO:0007669"/>
    <property type="project" value="TreeGrafter"/>
</dbReference>
<keyword evidence="4 7" id="KW-1133">Transmembrane helix</keyword>
<feature type="domain" description="Tyrosine-protein kinase G-rich" evidence="9">
    <location>
        <begin position="375"/>
        <end position="446"/>
    </location>
</feature>
<dbReference type="GO" id="GO:0005886">
    <property type="term" value="C:plasma membrane"/>
    <property type="evidence" value="ECO:0007669"/>
    <property type="project" value="UniProtKB-SubCell"/>
</dbReference>
<dbReference type="EMBL" id="DTDV01000015">
    <property type="protein sequence ID" value="HGK23937.1"/>
    <property type="molecule type" value="Genomic_DNA"/>
</dbReference>
<dbReference type="PANTHER" id="PTHR32309:SF13">
    <property type="entry name" value="FERRIC ENTEROBACTIN TRANSPORT PROTEIN FEPE"/>
    <property type="match status" value="1"/>
</dbReference>
<keyword evidence="2" id="KW-1003">Cell membrane</keyword>
<evidence type="ECO:0000256" key="5">
    <source>
        <dbReference type="ARBA" id="ARBA00023136"/>
    </source>
</evidence>
<keyword evidence="5 7" id="KW-0472">Membrane</keyword>
<dbReference type="InterPro" id="IPR050445">
    <property type="entry name" value="Bact_polysacc_biosynth/exp"/>
</dbReference>
<dbReference type="Pfam" id="PF02706">
    <property type="entry name" value="Wzz"/>
    <property type="match status" value="1"/>
</dbReference>
<evidence type="ECO:0000256" key="4">
    <source>
        <dbReference type="ARBA" id="ARBA00022989"/>
    </source>
</evidence>
<comment type="caution">
    <text evidence="10">The sequence shown here is derived from an EMBL/GenBank/DDBJ whole genome shotgun (WGS) entry which is preliminary data.</text>
</comment>
<dbReference type="PANTHER" id="PTHR32309">
    <property type="entry name" value="TYROSINE-PROTEIN KINASE"/>
    <property type="match status" value="1"/>
</dbReference>
<gene>
    <name evidence="10" type="ORF">ENU78_05795</name>
</gene>
<dbReference type="RefSeq" id="WP_149123157.1">
    <property type="nucleotide sequence ID" value="NZ_VTFL01000006.1"/>
</dbReference>
<evidence type="ECO:0000256" key="2">
    <source>
        <dbReference type="ARBA" id="ARBA00022475"/>
    </source>
</evidence>
<sequence>MNEEKMYEDEISLAELFYIIWKRRVLVIILFITSVLIALVYSLLAPKIYEAKTVILIPQQSGTSSTLSALLQNLPIPIGITSSTPSANMVAILKSRSAAEYVFKKLKLDDYFKAKTYEDALKQLMDSIKVTTNEKENTITITAEAKDPKLAADIANTYVEALSTINASLGVYTAKRTKEFLEKQIERVKKDLDQAENKLKEFQEKNLIFSIDDEAKAIVDALAKLESEKQMTAITLKVSKDNFENLKKELVNQQRIQQKDLLAITSLTATSTVLSDLRNKLISQESELALLSIDYGPEHPKVVSMKYAIEETKKVIREELDRVYKAINNSSLYDLFNLQMSILVNESKLKALSDVIDQYQSKLSKLPELGLTLSKLLRDVKVQETIYTMLLSQYEQAKIDETKEVAVVSVLDPAVPPLKKSKPSTVLNVLIAGVSSVFLGVFLAFFLNFWENFKKEWQRIGG</sequence>
<evidence type="ECO:0000256" key="3">
    <source>
        <dbReference type="ARBA" id="ARBA00022692"/>
    </source>
</evidence>
<evidence type="ECO:0000256" key="6">
    <source>
        <dbReference type="SAM" id="Coils"/>
    </source>
</evidence>
<keyword evidence="6" id="KW-0175">Coiled coil</keyword>
<evidence type="ECO:0000259" key="9">
    <source>
        <dbReference type="Pfam" id="PF13807"/>
    </source>
</evidence>
<feature type="transmembrane region" description="Helical" evidence="7">
    <location>
        <begin position="25"/>
        <end position="44"/>
    </location>
</feature>
<comment type="subcellular location">
    <subcellularLocation>
        <location evidence="1">Cell membrane</location>
        <topology evidence="1">Multi-pass membrane protein</topology>
    </subcellularLocation>
</comment>
<dbReference type="InterPro" id="IPR032807">
    <property type="entry name" value="GNVR"/>
</dbReference>
<name>A0A7V3ZJ38_DICTH</name>
<feature type="transmembrane region" description="Helical" evidence="7">
    <location>
        <begin position="426"/>
        <end position="450"/>
    </location>
</feature>